<evidence type="ECO:0000313" key="1">
    <source>
        <dbReference type="EMBL" id="MBP2324454.1"/>
    </source>
</evidence>
<evidence type="ECO:0000313" key="2">
    <source>
        <dbReference type="Proteomes" id="UP001519332"/>
    </source>
</evidence>
<reference evidence="1 2" key="1">
    <citation type="submission" date="2021-03" db="EMBL/GenBank/DDBJ databases">
        <title>Sequencing the genomes of 1000 actinobacteria strains.</title>
        <authorList>
            <person name="Klenk H.-P."/>
        </authorList>
    </citation>
    <scope>NUCLEOTIDE SEQUENCE [LARGE SCALE GENOMIC DNA]</scope>
    <source>
        <strain evidence="1 2">DSM 46670</strain>
    </source>
</reference>
<name>A0ABS4TJ71_9PSEU</name>
<dbReference type="EMBL" id="JAGINW010000001">
    <property type="protein sequence ID" value="MBP2324454.1"/>
    <property type="molecule type" value="Genomic_DNA"/>
</dbReference>
<dbReference type="Proteomes" id="UP001519332">
    <property type="component" value="Unassembled WGS sequence"/>
</dbReference>
<organism evidence="1 2">
    <name type="scientific">Kibdelosporangium banguiense</name>
    <dbReference type="NCBI Taxonomy" id="1365924"/>
    <lineage>
        <taxon>Bacteria</taxon>
        <taxon>Bacillati</taxon>
        <taxon>Actinomycetota</taxon>
        <taxon>Actinomycetes</taxon>
        <taxon>Pseudonocardiales</taxon>
        <taxon>Pseudonocardiaceae</taxon>
        <taxon>Kibdelosporangium</taxon>
    </lineage>
</organism>
<sequence length="41" mass="4364">MTVPAEFIARGELDATTGELSRLIGRPTTPIATGLKALEHE</sequence>
<accession>A0ABS4TJ71</accession>
<comment type="caution">
    <text evidence="1">The sequence shown here is derived from an EMBL/GenBank/DDBJ whole genome shotgun (WGS) entry which is preliminary data.</text>
</comment>
<dbReference type="RefSeq" id="WP_281065480.1">
    <property type="nucleotide sequence ID" value="NZ_JAGINW010000001.1"/>
</dbReference>
<protein>
    <submittedName>
        <fullName evidence="1">Uncharacterized protein</fullName>
    </submittedName>
</protein>
<keyword evidence="2" id="KW-1185">Reference proteome</keyword>
<gene>
    <name evidence="1" type="ORF">JOF56_004839</name>
</gene>
<proteinExistence type="predicted"/>